<keyword evidence="1" id="KW-1133">Transmembrane helix</keyword>
<accession>A0ABS6J0L1</accession>
<reference evidence="2 3" key="1">
    <citation type="submission" date="2021-06" db="EMBL/GenBank/DDBJ databases">
        <title>Rhodobacteraceae bacterium strain HSP-20.</title>
        <authorList>
            <person name="Chen W.-M."/>
        </authorList>
    </citation>
    <scope>NUCLEOTIDE SEQUENCE [LARGE SCALE GENOMIC DNA]</scope>
    <source>
        <strain evidence="2 3">HSP-20</strain>
    </source>
</reference>
<comment type="caution">
    <text evidence="2">The sequence shown here is derived from an EMBL/GenBank/DDBJ whole genome shotgun (WGS) entry which is preliminary data.</text>
</comment>
<gene>
    <name evidence="2" type="ORF">GU927_004265</name>
</gene>
<dbReference type="RefSeq" id="WP_161761135.1">
    <property type="nucleotide sequence ID" value="NZ_JAAATX020000003.1"/>
</dbReference>
<dbReference type="EMBL" id="JAAATX020000003">
    <property type="protein sequence ID" value="MBU9697057.1"/>
    <property type="molecule type" value="Genomic_DNA"/>
</dbReference>
<sequence length="170" mass="18579">MTPTPFADILHPGETLLWQGRIGFNLTSSPLLTALLLALTAYVTASLWILQSEAAFCATAPGQAGCGFLYRLLPPTALILTAFQCFDMLERRALTSGRAQGAILLTDRRLIRVSDWPRRRLRSFDHGATAPRRGIGGVIRFGTFGGSVILSPEDAATLRDLMRTPRKRPA</sequence>
<protein>
    <recommendedName>
        <fullName evidence="4">PH domain-containing protein</fullName>
    </recommendedName>
</protein>
<evidence type="ECO:0000313" key="3">
    <source>
        <dbReference type="Proteomes" id="UP000731907"/>
    </source>
</evidence>
<dbReference type="Proteomes" id="UP000731907">
    <property type="component" value="Unassembled WGS sequence"/>
</dbReference>
<keyword evidence="1" id="KW-0812">Transmembrane</keyword>
<keyword evidence="3" id="KW-1185">Reference proteome</keyword>
<evidence type="ECO:0000313" key="2">
    <source>
        <dbReference type="EMBL" id="MBU9697057.1"/>
    </source>
</evidence>
<feature type="transmembrane region" description="Helical" evidence="1">
    <location>
        <begin position="31"/>
        <end position="50"/>
    </location>
</feature>
<proteinExistence type="predicted"/>
<evidence type="ECO:0000256" key="1">
    <source>
        <dbReference type="SAM" id="Phobius"/>
    </source>
</evidence>
<name>A0ABS6J0L1_9RHOB</name>
<keyword evidence="1" id="KW-0472">Membrane</keyword>
<organism evidence="2 3">
    <name type="scientific">Paragemmobacter amnigenus</name>
    <dbReference type="NCBI Taxonomy" id="2852097"/>
    <lineage>
        <taxon>Bacteria</taxon>
        <taxon>Pseudomonadati</taxon>
        <taxon>Pseudomonadota</taxon>
        <taxon>Alphaproteobacteria</taxon>
        <taxon>Rhodobacterales</taxon>
        <taxon>Paracoccaceae</taxon>
        <taxon>Paragemmobacter</taxon>
    </lineage>
</organism>
<evidence type="ECO:0008006" key="4">
    <source>
        <dbReference type="Google" id="ProtNLM"/>
    </source>
</evidence>